<protein>
    <recommendedName>
        <fullName evidence="3">DUF4439 domain-containing protein</fullName>
    </recommendedName>
</protein>
<organism evidence="1 2">
    <name type="scientific">Actinomadura rayongensis</name>
    <dbReference type="NCBI Taxonomy" id="1429076"/>
    <lineage>
        <taxon>Bacteria</taxon>
        <taxon>Bacillati</taxon>
        <taxon>Actinomycetota</taxon>
        <taxon>Actinomycetes</taxon>
        <taxon>Streptosporangiales</taxon>
        <taxon>Thermomonosporaceae</taxon>
        <taxon>Actinomadura</taxon>
    </lineage>
</organism>
<name>A0A6I4W2L5_9ACTN</name>
<dbReference type="Proteomes" id="UP000431901">
    <property type="component" value="Unassembled WGS sequence"/>
</dbReference>
<sequence>MVRRAVLGAGLALPLAACAPREPERPAAVRAEVTVLVGAIAAEQDLVALYEAARKAGALPAARLDPILAHHRAHLAALQKLYVPGSGSRAGEGGVVPSPSPKTVPSGRSRVLAELRAAETRAARDRLAAVARADPGLAQVLASIGACEAGHAAVLGSPA</sequence>
<comment type="caution">
    <text evidence="1">The sequence shown here is derived from an EMBL/GenBank/DDBJ whole genome shotgun (WGS) entry which is preliminary data.</text>
</comment>
<gene>
    <name evidence="1" type="ORF">GQ466_06100</name>
</gene>
<evidence type="ECO:0000313" key="1">
    <source>
        <dbReference type="EMBL" id="MXQ63598.1"/>
    </source>
</evidence>
<evidence type="ECO:0008006" key="3">
    <source>
        <dbReference type="Google" id="ProtNLM"/>
    </source>
</evidence>
<dbReference type="AlphaFoldDB" id="A0A6I4W2L5"/>
<keyword evidence="2" id="KW-1185">Reference proteome</keyword>
<reference evidence="1 2" key="1">
    <citation type="submission" date="2019-12" db="EMBL/GenBank/DDBJ databases">
        <title>Nocardia macrotermitis sp. nov. and Nocardia aurantia sp. nov., isolated from the gut of the fungus growing-termite Macrotermes natalensis.</title>
        <authorList>
            <person name="Christine B."/>
            <person name="Rene B."/>
        </authorList>
    </citation>
    <scope>NUCLEOTIDE SEQUENCE [LARGE SCALE GENOMIC DNA]</scope>
    <source>
        <strain evidence="1 2">DSM 102126</strain>
    </source>
</reference>
<evidence type="ECO:0000313" key="2">
    <source>
        <dbReference type="Proteomes" id="UP000431901"/>
    </source>
</evidence>
<dbReference type="EMBL" id="WUTW01000001">
    <property type="protein sequence ID" value="MXQ63598.1"/>
    <property type="molecule type" value="Genomic_DNA"/>
</dbReference>
<proteinExistence type="predicted"/>
<accession>A0A6I4W2L5</accession>